<comment type="caution">
    <text evidence="1">The sequence shown here is derived from an EMBL/GenBank/DDBJ whole genome shotgun (WGS) entry which is preliminary data.</text>
</comment>
<protein>
    <submittedName>
        <fullName evidence="1">Uncharacterized protein</fullName>
    </submittedName>
</protein>
<evidence type="ECO:0000313" key="2">
    <source>
        <dbReference type="Proteomes" id="UP001056120"/>
    </source>
</evidence>
<accession>A0ACB9EPX1</accession>
<evidence type="ECO:0000313" key="1">
    <source>
        <dbReference type="EMBL" id="KAI3760771.1"/>
    </source>
</evidence>
<dbReference type="Proteomes" id="UP001056120">
    <property type="component" value="Linkage Group LG17"/>
</dbReference>
<name>A0ACB9EPX1_9ASTR</name>
<proteinExistence type="predicted"/>
<reference evidence="2" key="1">
    <citation type="journal article" date="2022" name="Mol. Ecol. Resour.">
        <title>The genomes of chicory, endive, great burdock and yacon provide insights into Asteraceae palaeo-polyploidization history and plant inulin production.</title>
        <authorList>
            <person name="Fan W."/>
            <person name="Wang S."/>
            <person name="Wang H."/>
            <person name="Wang A."/>
            <person name="Jiang F."/>
            <person name="Liu H."/>
            <person name="Zhao H."/>
            <person name="Xu D."/>
            <person name="Zhang Y."/>
        </authorList>
    </citation>
    <scope>NUCLEOTIDE SEQUENCE [LARGE SCALE GENOMIC DNA]</scope>
    <source>
        <strain evidence="2">cv. Yunnan</strain>
    </source>
</reference>
<organism evidence="1 2">
    <name type="scientific">Smallanthus sonchifolius</name>
    <dbReference type="NCBI Taxonomy" id="185202"/>
    <lineage>
        <taxon>Eukaryota</taxon>
        <taxon>Viridiplantae</taxon>
        <taxon>Streptophyta</taxon>
        <taxon>Embryophyta</taxon>
        <taxon>Tracheophyta</taxon>
        <taxon>Spermatophyta</taxon>
        <taxon>Magnoliopsida</taxon>
        <taxon>eudicotyledons</taxon>
        <taxon>Gunneridae</taxon>
        <taxon>Pentapetalae</taxon>
        <taxon>asterids</taxon>
        <taxon>campanulids</taxon>
        <taxon>Asterales</taxon>
        <taxon>Asteraceae</taxon>
        <taxon>Asteroideae</taxon>
        <taxon>Heliantheae alliance</taxon>
        <taxon>Millerieae</taxon>
        <taxon>Smallanthus</taxon>
    </lineage>
</organism>
<reference evidence="1 2" key="2">
    <citation type="journal article" date="2022" name="Mol. Ecol. Resour.">
        <title>The genomes of chicory, endive, great burdock and yacon provide insights into Asteraceae paleo-polyploidization history and plant inulin production.</title>
        <authorList>
            <person name="Fan W."/>
            <person name="Wang S."/>
            <person name="Wang H."/>
            <person name="Wang A."/>
            <person name="Jiang F."/>
            <person name="Liu H."/>
            <person name="Zhao H."/>
            <person name="Xu D."/>
            <person name="Zhang Y."/>
        </authorList>
    </citation>
    <scope>NUCLEOTIDE SEQUENCE [LARGE SCALE GENOMIC DNA]</scope>
    <source>
        <strain evidence="2">cv. Yunnan</strain>
        <tissue evidence="1">Leaves</tissue>
    </source>
</reference>
<sequence>MERPRGIQFLYLFTGTDIGRLFLLRFCSWLYKMLVPVLTMIGTRSSLRWNPVNLNNCLYIKQVFRLHQLGFSASCFIC</sequence>
<dbReference type="EMBL" id="CM042034">
    <property type="protein sequence ID" value="KAI3760771.1"/>
    <property type="molecule type" value="Genomic_DNA"/>
</dbReference>
<keyword evidence="2" id="KW-1185">Reference proteome</keyword>
<gene>
    <name evidence="1" type="ORF">L1987_51170</name>
</gene>